<name>A0A2T4D387_9GAMM</name>
<dbReference type="SUPFAM" id="SSF81301">
    <property type="entry name" value="Nucleotidyltransferase"/>
    <property type="match status" value="1"/>
</dbReference>
<dbReference type="GO" id="GO:0008728">
    <property type="term" value="F:GTP diphosphokinase activity"/>
    <property type="evidence" value="ECO:0007669"/>
    <property type="project" value="TreeGrafter"/>
</dbReference>
<dbReference type="SMART" id="SM00954">
    <property type="entry name" value="RelA_SpoT"/>
    <property type="match status" value="1"/>
</dbReference>
<dbReference type="InterPro" id="IPR007685">
    <property type="entry name" value="RelA_SpoT"/>
</dbReference>
<dbReference type="GO" id="GO:0042594">
    <property type="term" value="P:response to starvation"/>
    <property type="evidence" value="ECO:0007669"/>
    <property type="project" value="TreeGrafter"/>
</dbReference>
<dbReference type="GO" id="GO:0005886">
    <property type="term" value="C:plasma membrane"/>
    <property type="evidence" value="ECO:0007669"/>
    <property type="project" value="TreeGrafter"/>
</dbReference>
<dbReference type="Pfam" id="PF04607">
    <property type="entry name" value="RelA_SpoT"/>
    <property type="match status" value="1"/>
</dbReference>
<accession>A0A2T4D387</accession>
<evidence type="ECO:0000259" key="1">
    <source>
        <dbReference type="SMART" id="SM00954"/>
    </source>
</evidence>
<dbReference type="InterPro" id="IPR043519">
    <property type="entry name" value="NT_sf"/>
</dbReference>
<dbReference type="Proteomes" id="UP000242087">
    <property type="component" value="Unassembled WGS sequence"/>
</dbReference>
<comment type="caution">
    <text evidence="2">The sequence shown here is derived from an EMBL/GenBank/DDBJ whole genome shotgun (WGS) entry which is preliminary data.</text>
</comment>
<evidence type="ECO:0000313" key="3">
    <source>
        <dbReference type="Proteomes" id="UP000242087"/>
    </source>
</evidence>
<feature type="domain" description="RelA/SpoT" evidence="1">
    <location>
        <begin position="1"/>
        <end position="88"/>
    </location>
</feature>
<reference evidence="2 3" key="1">
    <citation type="submission" date="2018-03" db="EMBL/GenBank/DDBJ databases">
        <title>Cross-interface Injection: A General Nanoliter Liquid Handling Method Applied to Single Cells Genome Amplification Automated Nanoliter Liquid Handling Applied to Single Cell Multiple Displacement Amplification.</title>
        <authorList>
            <person name="Yun J."/>
            <person name="Xu P."/>
            <person name="Xu J."/>
            <person name="Dai X."/>
            <person name="Wang Y."/>
            <person name="Zheng X."/>
            <person name="Cao C."/>
            <person name="Yi Q."/>
            <person name="Zhu Y."/>
            <person name="Wang L."/>
            <person name="Dong Z."/>
            <person name="Huang Y."/>
            <person name="Huang L."/>
            <person name="Du W."/>
        </authorList>
    </citation>
    <scope>NUCLEOTIDE SEQUENCE [LARGE SCALE GENOMIC DNA]</scope>
    <source>
        <strain evidence="2 3">A12-4</strain>
    </source>
</reference>
<protein>
    <recommendedName>
        <fullName evidence="1">RelA/SpoT domain-containing protein</fullName>
    </recommendedName>
</protein>
<sequence length="190" mass="21759">YDIRAVRIITRSLKDCYAALGVVHSLFRHIASEFDDYIATPKANGYQSIHTVVAGPAGKHIEIQIRTQTMHDDAELGVAAHWLYKEGSTAGKGHGFEEKIAWLRKLLAWQEDMAENDELVAEIRSQVFEDRVKVYTQMNRNSVRTRLFCQCSSSNRIGIRYATCIANCCYMVNIHTQQNGIMFRYHVLYP</sequence>
<dbReference type="GO" id="GO:0008893">
    <property type="term" value="F:guanosine-3',5'-bis(diphosphate) 3'-diphosphatase activity"/>
    <property type="evidence" value="ECO:0007669"/>
    <property type="project" value="TreeGrafter"/>
</dbReference>
<dbReference type="PANTHER" id="PTHR21262">
    <property type="entry name" value="GUANOSINE-3',5'-BIS DIPHOSPHATE 3'-PYROPHOSPHOHYDROLASE"/>
    <property type="match status" value="1"/>
</dbReference>
<dbReference type="AlphaFoldDB" id="A0A2T4D387"/>
<dbReference type="EMBL" id="PYVF01000108">
    <property type="protein sequence ID" value="PTB88208.1"/>
    <property type="molecule type" value="Genomic_DNA"/>
</dbReference>
<proteinExistence type="predicted"/>
<dbReference type="GO" id="GO:0015969">
    <property type="term" value="P:guanosine tetraphosphate metabolic process"/>
    <property type="evidence" value="ECO:0007669"/>
    <property type="project" value="InterPro"/>
</dbReference>
<feature type="non-terminal residue" evidence="2">
    <location>
        <position position="1"/>
    </location>
</feature>
<evidence type="ECO:0000313" key="2">
    <source>
        <dbReference type="EMBL" id="PTB88208.1"/>
    </source>
</evidence>
<organism evidence="2 3">
    <name type="scientific">Pseudidiomarina aestuarii</name>
    <dbReference type="NCBI Taxonomy" id="624146"/>
    <lineage>
        <taxon>Bacteria</taxon>
        <taxon>Pseudomonadati</taxon>
        <taxon>Pseudomonadota</taxon>
        <taxon>Gammaproteobacteria</taxon>
        <taxon>Alteromonadales</taxon>
        <taxon>Idiomarinaceae</taxon>
        <taxon>Pseudidiomarina</taxon>
    </lineage>
</organism>
<dbReference type="Gene3D" id="3.30.460.10">
    <property type="entry name" value="Beta Polymerase, domain 2"/>
    <property type="match status" value="1"/>
</dbReference>
<gene>
    <name evidence="2" type="ORF">C9927_04660</name>
</gene>
<dbReference type="CDD" id="cd05399">
    <property type="entry name" value="NT_Rel-Spo_like"/>
    <property type="match status" value="1"/>
</dbReference>
<dbReference type="PANTHER" id="PTHR21262:SF31">
    <property type="entry name" value="GTP PYROPHOSPHOKINASE"/>
    <property type="match status" value="1"/>
</dbReference>